<evidence type="ECO:0000259" key="1">
    <source>
        <dbReference type="Pfam" id="PF05699"/>
    </source>
</evidence>
<dbReference type="Proteomes" id="UP000054538">
    <property type="component" value="Unassembled WGS sequence"/>
</dbReference>
<dbReference type="EMBL" id="KN825031">
    <property type="protein sequence ID" value="KIK95635.1"/>
    <property type="molecule type" value="Genomic_DNA"/>
</dbReference>
<dbReference type="HOGENOM" id="CLU_009123_15_3_1"/>
<accession>A0A0D0E9B6</accession>
<dbReference type="InterPro" id="IPR012337">
    <property type="entry name" value="RNaseH-like_sf"/>
</dbReference>
<dbReference type="OrthoDB" id="2692378at2759"/>
<reference evidence="3" key="2">
    <citation type="submission" date="2015-01" db="EMBL/GenBank/DDBJ databases">
        <title>Evolutionary Origins and Diversification of the Mycorrhizal Mutualists.</title>
        <authorList>
            <consortium name="DOE Joint Genome Institute"/>
            <consortium name="Mycorrhizal Genomics Consortium"/>
            <person name="Kohler A."/>
            <person name="Kuo A."/>
            <person name="Nagy L.G."/>
            <person name="Floudas D."/>
            <person name="Copeland A."/>
            <person name="Barry K.W."/>
            <person name="Cichocki N."/>
            <person name="Veneault-Fourrey C."/>
            <person name="LaButti K."/>
            <person name="Lindquist E.A."/>
            <person name="Lipzen A."/>
            <person name="Lundell T."/>
            <person name="Morin E."/>
            <person name="Murat C."/>
            <person name="Riley R."/>
            <person name="Ohm R."/>
            <person name="Sun H."/>
            <person name="Tunlid A."/>
            <person name="Henrissat B."/>
            <person name="Grigoriev I.V."/>
            <person name="Hibbett D.S."/>
            <person name="Martin F."/>
        </authorList>
    </citation>
    <scope>NUCLEOTIDE SEQUENCE [LARGE SCALE GENOMIC DNA]</scope>
    <source>
        <strain evidence="3">Ve08.2h10</strain>
    </source>
</reference>
<name>A0A0D0E9B6_9AGAM</name>
<protein>
    <recommendedName>
        <fullName evidence="1">HAT C-terminal dimerisation domain-containing protein</fullName>
    </recommendedName>
</protein>
<dbReference type="Pfam" id="PF05699">
    <property type="entry name" value="Dimer_Tnp_hAT"/>
    <property type="match status" value="1"/>
</dbReference>
<keyword evidence="3" id="KW-1185">Reference proteome</keyword>
<gene>
    <name evidence="2" type="ORF">PAXRUDRAFT_140262</name>
</gene>
<feature type="domain" description="HAT C-terminal dimerisation" evidence="1">
    <location>
        <begin position="1"/>
        <end position="47"/>
    </location>
</feature>
<sequence length="56" mass="6054">NAQQYPVWASLSRDYLSIMATSVSSEHAFSAAALTITKRHNCLKGDIGHPSSLHAL</sequence>
<feature type="non-terminal residue" evidence="2">
    <location>
        <position position="1"/>
    </location>
</feature>
<dbReference type="InParanoid" id="A0A0D0E9B6"/>
<organism evidence="2 3">
    <name type="scientific">Paxillus rubicundulus Ve08.2h10</name>
    <dbReference type="NCBI Taxonomy" id="930991"/>
    <lineage>
        <taxon>Eukaryota</taxon>
        <taxon>Fungi</taxon>
        <taxon>Dikarya</taxon>
        <taxon>Basidiomycota</taxon>
        <taxon>Agaricomycotina</taxon>
        <taxon>Agaricomycetes</taxon>
        <taxon>Agaricomycetidae</taxon>
        <taxon>Boletales</taxon>
        <taxon>Paxilineae</taxon>
        <taxon>Paxillaceae</taxon>
        <taxon>Paxillus</taxon>
    </lineage>
</organism>
<dbReference type="InterPro" id="IPR008906">
    <property type="entry name" value="HATC_C_dom"/>
</dbReference>
<evidence type="ECO:0000313" key="2">
    <source>
        <dbReference type="EMBL" id="KIK95635.1"/>
    </source>
</evidence>
<dbReference type="AlphaFoldDB" id="A0A0D0E9B6"/>
<reference evidence="2 3" key="1">
    <citation type="submission" date="2014-04" db="EMBL/GenBank/DDBJ databases">
        <authorList>
            <consortium name="DOE Joint Genome Institute"/>
            <person name="Kuo A."/>
            <person name="Kohler A."/>
            <person name="Jargeat P."/>
            <person name="Nagy L.G."/>
            <person name="Floudas D."/>
            <person name="Copeland A."/>
            <person name="Barry K.W."/>
            <person name="Cichocki N."/>
            <person name="Veneault-Fourrey C."/>
            <person name="LaButti K."/>
            <person name="Lindquist E.A."/>
            <person name="Lipzen A."/>
            <person name="Lundell T."/>
            <person name="Morin E."/>
            <person name="Murat C."/>
            <person name="Sun H."/>
            <person name="Tunlid A."/>
            <person name="Henrissat B."/>
            <person name="Grigoriev I.V."/>
            <person name="Hibbett D.S."/>
            <person name="Martin F."/>
            <person name="Nordberg H.P."/>
            <person name="Cantor M.N."/>
            <person name="Hua S.X."/>
        </authorList>
    </citation>
    <scope>NUCLEOTIDE SEQUENCE [LARGE SCALE GENOMIC DNA]</scope>
    <source>
        <strain evidence="2 3">Ve08.2h10</strain>
    </source>
</reference>
<dbReference type="SUPFAM" id="SSF53098">
    <property type="entry name" value="Ribonuclease H-like"/>
    <property type="match status" value="1"/>
</dbReference>
<proteinExistence type="predicted"/>
<evidence type="ECO:0000313" key="3">
    <source>
        <dbReference type="Proteomes" id="UP000054538"/>
    </source>
</evidence>
<dbReference type="GO" id="GO:0046983">
    <property type="term" value="F:protein dimerization activity"/>
    <property type="evidence" value="ECO:0007669"/>
    <property type="project" value="InterPro"/>
</dbReference>